<sequence>MAIDRNTPQAPAHLQTSRRIGGLGIAGMLAVVLGYALFLISPLSNLMFGFLAYPGLAAVGIAVIGFIAAMVRGDGWLATAMFIIPSLLYQAVVLGFAIVGFAILATYQP</sequence>
<dbReference type="RefSeq" id="WP_260651357.1">
    <property type="nucleotide sequence ID" value="NZ_CP104275.1"/>
</dbReference>
<keyword evidence="1" id="KW-0812">Transmembrane</keyword>
<gene>
    <name evidence="2" type="ORF">N2K95_09430</name>
</gene>
<keyword evidence="3" id="KW-1185">Reference proteome</keyword>
<feature type="transmembrane region" description="Helical" evidence="1">
    <location>
        <begin position="46"/>
        <end position="70"/>
    </location>
</feature>
<evidence type="ECO:0000313" key="2">
    <source>
        <dbReference type="EMBL" id="UWX95919.1"/>
    </source>
</evidence>
<feature type="transmembrane region" description="Helical" evidence="1">
    <location>
        <begin position="82"/>
        <end position="107"/>
    </location>
</feature>
<protein>
    <submittedName>
        <fullName evidence="2">Uncharacterized protein</fullName>
    </submittedName>
</protein>
<dbReference type="EMBL" id="CP104275">
    <property type="protein sequence ID" value="UWX95919.1"/>
    <property type="molecule type" value="Genomic_DNA"/>
</dbReference>
<feature type="transmembrane region" description="Helical" evidence="1">
    <location>
        <begin position="20"/>
        <end position="40"/>
    </location>
</feature>
<organism evidence="2 3">
    <name type="scientific">Arthrobacter zhaoxinii</name>
    <dbReference type="NCBI Taxonomy" id="2964616"/>
    <lineage>
        <taxon>Bacteria</taxon>
        <taxon>Bacillati</taxon>
        <taxon>Actinomycetota</taxon>
        <taxon>Actinomycetes</taxon>
        <taxon>Micrococcales</taxon>
        <taxon>Micrococcaceae</taxon>
        <taxon>Arthrobacter</taxon>
    </lineage>
</organism>
<dbReference type="Proteomes" id="UP001059859">
    <property type="component" value="Chromosome"/>
</dbReference>
<reference evidence="2" key="1">
    <citation type="submission" date="2022-09" db="EMBL/GenBank/DDBJ databases">
        <title>Novel species in genus Arthrobacter.</title>
        <authorList>
            <person name="Liu Y."/>
        </authorList>
    </citation>
    <scope>NUCLEOTIDE SEQUENCE</scope>
    <source>
        <strain evidence="2">Zg-Y815</strain>
    </source>
</reference>
<evidence type="ECO:0000256" key="1">
    <source>
        <dbReference type="SAM" id="Phobius"/>
    </source>
</evidence>
<name>A0ABY5YLG3_9MICC</name>
<keyword evidence="1" id="KW-0472">Membrane</keyword>
<evidence type="ECO:0000313" key="3">
    <source>
        <dbReference type="Proteomes" id="UP001059859"/>
    </source>
</evidence>
<accession>A0ABY5YLG3</accession>
<keyword evidence="1" id="KW-1133">Transmembrane helix</keyword>
<proteinExistence type="predicted"/>